<proteinExistence type="predicted"/>
<protein>
    <recommendedName>
        <fullName evidence="1">F-box domain-containing protein</fullName>
    </recommendedName>
</protein>
<name>A0A6V7XKZ8_MELEN</name>
<feature type="domain" description="F-box" evidence="1">
    <location>
        <begin position="1"/>
        <end position="46"/>
    </location>
</feature>
<evidence type="ECO:0000259" key="1">
    <source>
        <dbReference type="PROSITE" id="PS50181"/>
    </source>
</evidence>
<sequence>MLSLSLEVHLRILKYLNFNELISVKQTNSYFCNLITKYEGELARRKFYYLSLVNSH</sequence>
<comment type="caution">
    <text evidence="2">The sequence shown here is derived from an EMBL/GenBank/DDBJ whole genome shotgun (WGS) entry which is preliminary data.</text>
</comment>
<evidence type="ECO:0000313" key="3">
    <source>
        <dbReference type="Proteomes" id="UP000580250"/>
    </source>
</evidence>
<dbReference type="PROSITE" id="PS50181">
    <property type="entry name" value="FBOX"/>
    <property type="match status" value="1"/>
</dbReference>
<accession>A0A6V7XKZ8</accession>
<organism evidence="2 3">
    <name type="scientific">Meloidogyne enterolobii</name>
    <name type="common">Root-knot nematode worm</name>
    <name type="synonym">Meloidogyne mayaguensis</name>
    <dbReference type="NCBI Taxonomy" id="390850"/>
    <lineage>
        <taxon>Eukaryota</taxon>
        <taxon>Metazoa</taxon>
        <taxon>Ecdysozoa</taxon>
        <taxon>Nematoda</taxon>
        <taxon>Chromadorea</taxon>
        <taxon>Rhabditida</taxon>
        <taxon>Tylenchina</taxon>
        <taxon>Tylenchomorpha</taxon>
        <taxon>Tylenchoidea</taxon>
        <taxon>Meloidogynidae</taxon>
        <taxon>Meloidogyninae</taxon>
        <taxon>Meloidogyne</taxon>
    </lineage>
</organism>
<reference evidence="2 3" key="1">
    <citation type="submission" date="2020-08" db="EMBL/GenBank/DDBJ databases">
        <authorList>
            <person name="Koutsovoulos G."/>
            <person name="Danchin GJ E."/>
        </authorList>
    </citation>
    <scope>NUCLEOTIDE SEQUENCE [LARGE SCALE GENOMIC DNA]</scope>
</reference>
<dbReference type="Pfam" id="PF00646">
    <property type="entry name" value="F-box"/>
    <property type="match status" value="1"/>
</dbReference>
<dbReference type="OrthoDB" id="5891176at2759"/>
<dbReference type="EMBL" id="CAJEWN010001780">
    <property type="protein sequence ID" value="CAD2199996.1"/>
    <property type="molecule type" value="Genomic_DNA"/>
</dbReference>
<dbReference type="InterPro" id="IPR036047">
    <property type="entry name" value="F-box-like_dom_sf"/>
</dbReference>
<dbReference type="Proteomes" id="UP000580250">
    <property type="component" value="Unassembled WGS sequence"/>
</dbReference>
<gene>
    <name evidence="2" type="ORF">MENT_LOCUS53434</name>
</gene>
<dbReference type="AlphaFoldDB" id="A0A6V7XKZ8"/>
<evidence type="ECO:0000313" key="2">
    <source>
        <dbReference type="EMBL" id="CAD2199996.1"/>
    </source>
</evidence>
<dbReference type="InterPro" id="IPR001810">
    <property type="entry name" value="F-box_dom"/>
</dbReference>
<dbReference type="SUPFAM" id="SSF81383">
    <property type="entry name" value="F-box domain"/>
    <property type="match status" value="1"/>
</dbReference>